<feature type="domain" description="TadE-like" evidence="2">
    <location>
        <begin position="14"/>
        <end position="56"/>
    </location>
</feature>
<evidence type="ECO:0000313" key="4">
    <source>
        <dbReference type="Proteomes" id="UP001497045"/>
    </source>
</evidence>
<comment type="caution">
    <text evidence="3">The sequence shown here is derived from an EMBL/GenBank/DDBJ whole genome shotgun (WGS) entry which is preliminary data.</text>
</comment>
<name>A0ABU9IF50_9SPHN</name>
<keyword evidence="1" id="KW-0812">Transmembrane</keyword>
<dbReference type="EMBL" id="JBBYHV010000002">
    <property type="protein sequence ID" value="MEL1251016.1"/>
    <property type="molecule type" value="Genomic_DNA"/>
</dbReference>
<dbReference type="Proteomes" id="UP001497045">
    <property type="component" value="Unassembled WGS sequence"/>
</dbReference>
<keyword evidence="1" id="KW-1133">Transmembrane helix</keyword>
<proteinExistence type="predicted"/>
<evidence type="ECO:0000256" key="1">
    <source>
        <dbReference type="SAM" id="Phobius"/>
    </source>
</evidence>
<sequence>MMSWCRNLFADRNGAAAAEMALVMPLLVALMFGGMEAGYFLWSEHKVIKGVRDGARFAGRQAFSTVDCTSGGFTDAAVVTAIKNLTRTGTVDGTGQPTVPGWDDNATEVTVSISCDSGTTTGIYSNEPEGAPRVTVSASVSYPSLFGPIAFDLSSIDLNAEAEAAVMGL</sequence>
<organism evidence="3 4">
    <name type="scientific">Aurantiacibacter gilvus</name>
    <dbReference type="NCBI Taxonomy" id="3139141"/>
    <lineage>
        <taxon>Bacteria</taxon>
        <taxon>Pseudomonadati</taxon>
        <taxon>Pseudomonadota</taxon>
        <taxon>Alphaproteobacteria</taxon>
        <taxon>Sphingomonadales</taxon>
        <taxon>Erythrobacteraceae</taxon>
        <taxon>Aurantiacibacter</taxon>
    </lineage>
</organism>
<keyword evidence="1" id="KW-0472">Membrane</keyword>
<evidence type="ECO:0000259" key="2">
    <source>
        <dbReference type="Pfam" id="PF07811"/>
    </source>
</evidence>
<protein>
    <submittedName>
        <fullName evidence="3">TadE/TadG family type IV pilus assembly protein</fullName>
    </submittedName>
</protein>
<dbReference type="Pfam" id="PF07811">
    <property type="entry name" value="TadE"/>
    <property type="match status" value="1"/>
</dbReference>
<keyword evidence="4" id="KW-1185">Reference proteome</keyword>
<dbReference type="InterPro" id="IPR012495">
    <property type="entry name" value="TadE-like_dom"/>
</dbReference>
<dbReference type="RefSeq" id="WP_341673583.1">
    <property type="nucleotide sequence ID" value="NZ_JBBYHV010000002.1"/>
</dbReference>
<evidence type="ECO:0000313" key="3">
    <source>
        <dbReference type="EMBL" id="MEL1251016.1"/>
    </source>
</evidence>
<feature type="transmembrane region" description="Helical" evidence="1">
    <location>
        <begin position="20"/>
        <end position="42"/>
    </location>
</feature>
<reference evidence="3 4" key="1">
    <citation type="submission" date="2024-04" db="EMBL/GenBank/DDBJ databases">
        <title>Aurantiacibacter sp. DGU6 16S ribosomal RNA gene Genome sequencing and assembly.</title>
        <authorList>
            <person name="Park S."/>
        </authorList>
    </citation>
    <scope>NUCLEOTIDE SEQUENCE [LARGE SCALE GENOMIC DNA]</scope>
    <source>
        <strain evidence="3 4">DGU6</strain>
    </source>
</reference>
<gene>
    <name evidence="3" type="ORF">AAEO60_10060</name>
</gene>
<accession>A0ABU9IF50</accession>